<dbReference type="Proteomes" id="UP000655225">
    <property type="component" value="Unassembled WGS sequence"/>
</dbReference>
<feature type="region of interest" description="Disordered" evidence="1">
    <location>
        <begin position="137"/>
        <end position="177"/>
    </location>
</feature>
<evidence type="ECO:0000313" key="2">
    <source>
        <dbReference type="EMBL" id="KAF8403542.1"/>
    </source>
</evidence>
<comment type="caution">
    <text evidence="2">The sequence shown here is derived from an EMBL/GenBank/DDBJ whole genome shotgun (WGS) entry which is preliminary data.</text>
</comment>
<organism evidence="2 3">
    <name type="scientific">Tetracentron sinense</name>
    <name type="common">Spur-leaf</name>
    <dbReference type="NCBI Taxonomy" id="13715"/>
    <lineage>
        <taxon>Eukaryota</taxon>
        <taxon>Viridiplantae</taxon>
        <taxon>Streptophyta</taxon>
        <taxon>Embryophyta</taxon>
        <taxon>Tracheophyta</taxon>
        <taxon>Spermatophyta</taxon>
        <taxon>Magnoliopsida</taxon>
        <taxon>Trochodendrales</taxon>
        <taxon>Trochodendraceae</taxon>
        <taxon>Tetracentron</taxon>
    </lineage>
</organism>
<proteinExistence type="predicted"/>
<accession>A0A834ZBG7</accession>
<dbReference type="EMBL" id="JABCRI010000007">
    <property type="protein sequence ID" value="KAF8403542.1"/>
    <property type="molecule type" value="Genomic_DNA"/>
</dbReference>
<sequence length="208" mass="23637">MDINEWSRLRLEILLLGYPEPYDALVHHGGLTELACNDQLCGQKHGTLNISLVSRYAESFGGDEDEDLGFRKPQRIIDREDDYRKRRLSRVISPDRNDAFAMGDKTPDVSVRTYADVMREEALKREKEEALRAIATKKKEEEENTALERDGDAGSEPVQATKRGGTGGTSLRNRMEVPRKQKIVSLVSDWDMPDSTPKIGQWDATFRL</sequence>
<feature type="compositionally biased region" description="Basic and acidic residues" evidence="1">
    <location>
        <begin position="137"/>
        <end position="152"/>
    </location>
</feature>
<dbReference type="InterPro" id="IPR038737">
    <property type="entry name" value="SF3b_su1-like"/>
</dbReference>
<name>A0A834ZBG7_TETSI</name>
<protein>
    <submittedName>
        <fullName evidence="2">Uncharacterized protein</fullName>
    </submittedName>
</protein>
<evidence type="ECO:0000256" key="1">
    <source>
        <dbReference type="SAM" id="MobiDB-lite"/>
    </source>
</evidence>
<dbReference type="OMA" id="DINEWSR"/>
<gene>
    <name evidence="2" type="ORF">HHK36_011646</name>
</gene>
<reference evidence="2 3" key="1">
    <citation type="submission" date="2020-04" db="EMBL/GenBank/DDBJ databases">
        <title>Plant Genome Project.</title>
        <authorList>
            <person name="Zhang R.-G."/>
        </authorList>
    </citation>
    <scope>NUCLEOTIDE SEQUENCE [LARGE SCALE GENOMIC DNA]</scope>
    <source>
        <strain evidence="2">YNK0</strain>
        <tissue evidence="2">Leaf</tissue>
    </source>
</reference>
<dbReference type="GO" id="GO:0000245">
    <property type="term" value="P:spliceosomal complex assembly"/>
    <property type="evidence" value="ECO:0007669"/>
    <property type="project" value="InterPro"/>
</dbReference>
<dbReference type="AlphaFoldDB" id="A0A834ZBG7"/>
<dbReference type="GO" id="GO:0003729">
    <property type="term" value="F:mRNA binding"/>
    <property type="evidence" value="ECO:0007669"/>
    <property type="project" value="InterPro"/>
</dbReference>
<dbReference type="OrthoDB" id="1741306at2759"/>
<keyword evidence="3" id="KW-1185">Reference proteome</keyword>
<dbReference type="PANTHER" id="PTHR12097">
    <property type="entry name" value="SPLICING FACTOR 3B, SUBUNIT 1-RELATED"/>
    <property type="match status" value="1"/>
</dbReference>
<evidence type="ECO:0000313" key="3">
    <source>
        <dbReference type="Proteomes" id="UP000655225"/>
    </source>
</evidence>